<evidence type="ECO:0008006" key="4">
    <source>
        <dbReference type="Google" id="ProtNLM"/>
    </source>
</evidence>
<reference evidence="2 3" key="1">
    <citation type="submission" date="2018-09" db="EMBL/GenBank/DDBJ databases">
        <title>Genomic investigation of the strawberry pathogen Phytophthora fragariae indicates pathogenicity is determined by transcriptional variation in three key races.</title>
        <authorList>
            <person name="Adams T.M."/>
            <person name="Armitage A.D."/>
            <person name="Sobczyk M.K."/>
            <person name="Bates H.J."/>
            <person name="Dunwell J.M."/>
            <person name="Nellist C.F."/>
            <person name="Harrison R.J."/>
        </authorList>
    </citation>
    <scope>NUCLEOTIDE SEQUENCE [LARGE SCALE GENOMIC DNA]</scope>
    <source>
        <strain evidence="2 3">SCRP249</strain>
    </source>
</reference>
<evidence type="ECO:0000313" key="2">
    <source>
        <dbReference type="EMBL" id="KAE9017799.1"/>
    </source>
</evidence>
<dbReference type="Proteomes" id="UP000429607">
    <property type="component" value="Unassembled WGS sequence"/>
</dbReference>
<feature type="region of interest" description="Disordered" evidence="1">
    <location>
        <begin position="1"/>
        <end position="40"/>
    </location>
</feature>
<proteinExistence type="predicted"/>
<evidence type="ECO:0000256" key="1">
    <source>
        <dbReference type="SAM" id="MobiDB-lite"/>
    </source>
</evidence>
<gene>
    <name evidence="2" type="ORF">PR001_g14300</name>
</gene>
<comment type="caution">
    <text evidence="2">The sequence shown here is derived from an EMBL/GenBank/DDBJ whole genome shotgun (WGS) entry which is preliminary data.</text>
</comment>
<dbReference type="EMBL" id="QXFV01001020">
    <property type="protein sequence ID" value="KAE9017799.1"/>
    <property type="molecule type" value="Genomic_DNA"/>
</dbReference>
<evidence type="ECO:0000313" key="3">
    <source>
        <dbReference type="Proteomes" id="UP000429607"/>
    </source>
</evidence>
<name>A0A6A3LFG3_9STRA</name>
<dbReference type="AlphaFoldDB" id="A0A6A3LFG3"/>
<protein>
    <recommendedName>
        <fullName evidence="4">Eukaryotic/viral aspartic protease</fullName>
    </recommendedName>
</protein>
<organism evidence="2 3">
    <name type="scientific">Phytophthora rubi</name>
    <dbReference type="NCBI Taxonomy" id="129364"/>
    <lineage>
        <taxon>Eukaryota</taxon>
        <taxon>Sar</taxon>
        <taxon>Stramenopiles</taxon>
        <taxon>Oomycota</taxon>
        <taxon>Peronosporomycetes</taxon>
        <taxon>Peronosporales</taxon>
        <taxon>Peronosporaceae</taxon>
        <taxon>Phytophthora</taxon>
    </lineage>
</organism>
<accession>A0A6A3LFG3</accession>
<sequence length="208" mass="23203">MLQARAAGDLSVMIPTPRPAKVTSTRVSPRNPPQDPASSLETYFQAPMSRFLSERPEMRTPRQKAIHAKIGERDVDMESVVSQDHPDLWEYDPDDLDIGATRRTAATAAAVIPTGSPAVQRVKISAISDLKEFTGKYRDEERARGWIGKVKSAFTRDQDTYEGKCLTFADLLTGPARNLYRQLSRSNGRSGAIYFRASRRSTADWVSQ</sequence>